<proteinExistence type="predicted"/>
<dbReference type="Proteomes" id="UP000030689">
    <property type="component" value="Unassembled WGS sequence"/>
</dbReference>
<accession>V4KEC3</accession>
<reference evidence="1 2" key="1">
    <citation type="journal article" date="2013" name="Front. Plant Sci.">
        <title>The Reference Genome of the Halophytic Plant Eutrema salsugineum.</title>
        <authorList>
            <person name="Yang R."/>
            <person name="Jarvis D.E."/>
            <person name="Chen H."/>
            <person name="Beilstein M.A."/>
            <person name="Grimwood J."/>
            <person name="Jenkins J."/>
            <person name="Shu S."/>
            <person name="Prochnik S."/>
            <person name="Xin M."/>
            <person name="Ma C."/>
            <person name="Schmutz J."/>
            <person name="Wing R.A."/>
            <person name="Mitchell-Olds T."/>
            <person name="Schumaker K.S."/>
            <person name="Wang X."/>
        </authorList>
    </citation>
    <scope>NUCLEOTIDE SEQUENCE [LARGE SCALE GENOMIC DNA]</scope>
</reference>
<dbReference type="Gramene" id="ESQ28172">
    <property type="protein sequence ID" value="ESQ28172"/>
    <property type="gene ID" value="EUTSA_v10019417mg"/>
</dbReference>
<evidence type="ECO:0000313" key="1">
    <source>
        <dbReference type="EMBL" id="ESQ28172.1"/>
    </source>
</evidence>
<organism evidence="1 2">
    <name type="scientific">Eutrema salsugineum</name>
    <name type="common">Saltwater cress</name>
    <name type="synonym">Sisymbrium salsugineum</name>
    <dbReference type="NCBI Taxonomy" id="72664"/>
    <lineage>
        <taxon>Eukaryota</taxon>
        <taxon>Viridiplantae</taxon>
        <taxon>Streptophyta</taxon>
        <taxon>Embryophyta</taxon>
        <taxon>Tracheophyta</taxon>
        <taxon>Spermatophyta</taxon>
        <taxon>Magnoliopsida</taxon>
        <taxon>eudicotyledons</taxon>
        <taxon>Gunneridae</taxon>
        <taxon>Pentapetalae</taxon>
        <taxon>rosids</taxon>
        <taxon>malvids</taxon>
        <taxon>Brassicales</taxon>
        <taxon>Brassicaceae</taxon>
        <taxon>Eutremeae</taxon>
        <taxon>Eutrema</taxon>
    </lineage>
</organism>
<keyword evidence="2" id="KW-1185">Reference proteome</keyword>
<protein>
    <submittedName>
        <fullName evidence="1">Uncharacterized protein</fullName>
    </submittedName>
</protein>
<dbReference type="EMBL" id="KI517953">
    <property type="protein sequence ID" value="ESQ28172.1"/>
    <property type="molecule type" value="Genomic_DNA"/>
</dbReference>
<gene>
    <name evidence="1" type="ORF">EUTSA_v10019417mg</name>
</gene>
<dbReference type="AlphaFoldDB" id="V4KEC3"/>
<dbReference type="KEGG" id="eus:EUTSA_v10019417mg"/>
<evidence type="ECO:0000313" key="2">
    <source>
        <dbReference type="Proteomes" id="UP000030689"/>
    </source>
</evidence>
<name>V4KEC3_EUTSA</name>
<sequence>MVLCVTKHQQKASRRLDHYKSVILRFVDRFWKIRPGSSISVRVCRGHKSSVSRFNARAI</sequence>